<proteinExistence type="predicted"/>
<dbReference type="OrthoDB" id="1433105at2759"/>
<dbReference type="GO" id="GO:0015074">
    <property type="term" value="P:DNA integration"/>
    <property type="evidence" value="ECO:0007669"/>
    <property type="project" value="InterPro"/>
</dbReference>
<keyword evidence="1" id="KW-1133">Transmembrane helix</keyword>
<organism evidence="3 4">
    <name type="scientific">Mucuna pruriens</name>
    <name type="common">Velvet bean</name>
    <name type="synonym">Dolichos pruriens</name>
    <dbReference type="NCBI Taxonomy" id="157652"/>
    <lineage>
        <taxon>Eukaryota</taxon>
        <taxon>Viridiplantae</taxon>
        <taxon>Streptophyta</taxon>
        <taxon>Embryophyta</taxon>
        <taxon>Tracheophyta</taxon>
        <taxon>Spermatophyta</taxon>
        <taxon>Magnoliopsida</taxon>
        <taxon>eudicotyledons</taxon>
        <taxon>Gunneridae</taxon>
        <taxon>Pentapetalae</taxon>
        <taxon>rosids</taxon>
        <taxon>fabids</taxon>
        <taxon>Fabales</taxon>
        <taxon>Fabaceae</taxon>
        <taxon>Papilionoideae</taxon>
        <taxon>50 kb inversion clade</taxon>
        <taxon>NPAAA clade</taxon>
        <taxon>indigoferoid/millettioid clade</taxon>
        <taxon>Phaseoleae</taxon>
        <taxon>Mucuna</taxon>
    </lineage>
</organism>
<reference evidence="3" key="1">
    <citation type="submission" date="2018-05" db="EMBL/GenBank/DDBJ databases">
        <title>Draft genome of Mucuna pruriens seed.</title>
        <authorList>
            <person name="Nnadi N.E."/>
            <person name="Vos R."/>
            <person name="Hasami M.H."/>
            <person name="Devisetty U.K."/>
            <person name="Aguiy J.C."/>
        </authorList>
    </citation>
    <scope>NUCLEOTIDE SEQUENCE [LARGE SCALE GENOMIC DNA]</scope>
    <source>
        <strain evidence="3">JCA_2017</strain>
    </source>
</reference>
<evidence type="ECO:0000313" key="3">
    <source>
        <dbReference type="EMBL" id="RDX96013.1"/>
    </source>
</evidence>
<sequence>MLTDTRHPRATTFCNLLMAFLHVGVDILCLFPLVLGQVKFLLVVVDYFTKWIEVESVASISAKRVRRFYWKKIILIDNSTQFVARSVIEFCVQCGTKQAFTSIEHPQSNEQVEVVNRVILRGLRKWLEEAKGR</sequence>
<keyword evidence="1" id="KW-0472">Membrane</keyword>
<dbReference type="AlphaFoldDB" id="A0A371GZX5"/>
<dbReference type="InterPro" id="IPR001584">
    <property type="entry name" value="Integrase_cat-core"/>
</dbReference>
<keyword evidence="4" id="KW-1185">Reference proteome</keyword>
<evidence type="ECO:0000256" key="1">
    <source>
        <dbReference type="SAM" id="Phobius"/>
    </source>
</evidence>
<protein>
    <recommendedName>
        <fullName evidence="2">Integrase catalytic domain-containing protein</fullName>
    </recommendedName>
</protein>
<dbReference type="GO" id="GO:0003676">
    <property type="term" value="F:nucleic acid binding"/>
    <property type="evidence" value="ECO:0007669"/>
    <property type="project" value="InterPro"/>
</dbReference>
<dbReference type="InterPro" id="IPR036397">
    <property type="entry name" value="RNaseH_sf"/>
</dbReference>
<dbReference type="Proteomes" id="UP000257109">
    <property type="component" value="Unassembled WGS sequence"/>
</dbReference>
<dbReference type="PANTHER" id="PTHR37984:SF5">
    <property type="entry name" value="PROTEIN NYNRIN-LIKE"/>
    <property type="match status" value="1"/>
</dbReference>
<accession>A0A371GZX5</accession>
<dbReference type="SUPFAM" id="SSF53098">
    <property type="entry name" value="Ribonuclease H-like"/>
    <property type="match status" value="1"/>
</dbReference>
<evidence type="ECO:0000313" key="4">
    <source>
        <dbReference type="Proteomes" id="UP000257109"/>
    </source>
</evidence>
<name>A0A371GZX5_MUCPR</name>
<dbReference type="Gene3D" id="3.30.420.10">
    <property type="entry name" value="Ribonuclease H-like superfamily/Ribonuclease H"/>
    <property type="match status" value="1"/>
</dbReference>
<evidence type="ECO:0000259" key="2">
    <source>
        <dbReference type="PROSITE" id="PS50994"/>
    </source>
</evidence>
<dbReference type="InterPro" id="IPR050951">
    <property type="entry name" value="Retrovirus_Pol_polyprotein"/>
</dbReference>
<dbReference type="InterPro" id="IPR012337">
    <property type="entry name" value="RNaseH-like_sf"/>
</dbReference>
<comment type="caution">
    <text evidence="3">The sequence shown here is derived from an EMBL/GenBank/DDBJ whole genome shotgun (WGS) entry which is preliminary data.</text>
</comment>
<gene>
    <name evidence="3" type="ORF">CR513_21392</name>
</gene>
<feature type="domain" description="Integrase catalytic" evidence="2">
    <location>
        <begin position="71"/>
        <end position="133"/>
    </location>
</feature>
<feature type="non-terminal residue" evidence="3">
    <location>
        <position position="1"/>
    </location>
</feature>
<keyword evidence="1" id="KW-0812">Transmembrane</keyword>
<feature type="transmembrane region" description="Helical" evidence="1">
    <location>
        <begin position="12"/>
        <end position="34"/>
    </location>
</feature>
<dbReference type="PANTHER" id="PTHR37984">
    <property type="entry name" value="PROTEIN CBG26694"/>
    <property type="match status" value="1"/>
</dbReference>
<dbReference type="PROSITE" id="PS50994">
    <property type="entry name" value="INTEGRASE"/>
    <property type="match status" value="1"/>
</dbReference>
<dbReference type="EMBL" id="QJKJ01003992">
    <property type="protein sequence ID" value="RDX96013.1"/>
    <property type="molecule type" value="Genomic_DNA"/>
</dbReference>